<evidence type="ECO:0000313" key="2">
    <source>
        <dbReference type="Proteomes" id="UP000712080"/>
    </source>
</evidence>
<keyword evidence="2" id="KW-1185">Reference proteome</keyword>
<accession>A0A972FNX6</accession>
<proteinExistence type="predicted"/>
<dbReference type="AlphaFoldDB" id="A0A972FNX6"/>
<dbReference type="EMBL" id="JAAMPU010000107">
    <property type="protein sequence ID" value="NMH28720.1"/>
    <property type="molecule type" value="Genomic_DNA"/>
</dbReference>
<name>A0A972FNX6_9FLAO</name>
<reference evidence="1" key="1">
    <citation type="submission" date="2020-02" db="EMBL/GenBank/DDBJ databases">
        <title>Flavobacterium sp. genome.</title>
        <authorList>
            <person name="Jung H.S."/>
            <person name="Baek J.H."/>
            <person name="Jeon C.O."/>
        </authorList>
    </citation>
    <scope>NUCLEOTIDE SEQUENCE</scope>
    <source>
        <strain evidence="1">SE-s28</strain>
    </source>
</reference>
<protein>
    <submittedName>
        <fullName evidence="1">Uncharacterized protein</fullName>
    </submittedName>
</protein>
<evidence type="ECO:0000313" key="1">
    <source>
        <dbReference type="EMBL" id="NMH28720.1"/>
    </source>
</evidence>
<sequence>MIKEFEFYHGVVLSKLVHYDGNEVKIKLYPSPTNASYILNNNIGLYIKHSTKRMSPWRFTFQRDHQDEIAEMAKRQSEMFLLLVCGEDGIVVLNFQELKVILDHFHQETEWISATRTKNTEYTIKGSDGKLKYKVGKKDFPRKIFSMNNSIDYLQVAL</sequence>
<dbReference type="RefSeq" id="WP_169527833.1">
    <property type="nucleotide sequence ID" value="NZ_JAAMPU010000107.1"/>
</dbReference>
<comment type="caution">
    <text evidence="1">The sequence shown here is derived from an EMBL/GenBank/DDBJ whole genome shotgun (WGS) entry which is preliminary data.</text>
</comment>
<organism evidence="1 2">
    <name type="scientific">Flavobacterium silvaticum</name>
    <dbReference type="NCBI Taxonomy" id="1852020"/>
    <lineage>
        <taxon>Bacteria</taxon>
        <taxon>Pseudomonadati</taxon>
        <taxon>Bacteroidota</taxon>
        <taxon>Flavobacteriia</taxon>
        <taxon>Flavobacteriales</taxon>
        <taxon>Flavobacteriaceae</taxon>
        <taxon>Flavobacterium</taxon>
    </lineage>
</organism>
<dbReference type="Proteomes" id="UP000712080">
    <property type="component" value="Unassembled WGS sequence"/>
</dbReference>
<gene>
    <name evidence="1" type="ORF">G6047_11815</name>
</gene>